<dbReference type="SUPFAM" id="SSF52374">
    <property type="entry name" value="Nucleotidylyl transferase"/>
    <property type="match status" value="1"/>
</dbReference>
<gene>
    <name evidence="8 12" type="primary">argS</name>
    <name evidence="12" type="ORF">OEV82_10775</name>
</gene>
<dbReference type="InterPro" id="IPR001278">
    <property type="entry name" value="Arg-tRNA-ligase"/>
</dbReference>
<accession>A0ABT2WGV4</accession>
<dbReference type="Pfam" id="PF00750">
    <property type="entry name" value="tRNA-synt_1d"/>
    <property type="match status" value="1"/>
</dbReference>
<feature type="domain" description="Arginyl tRNA synthetase N-terminal" evidence="11">
    <location>
        <begin position="5"/>
        <end position="84"/>
    </location>
</feature>
<dbReference type="CDD" id="cd07956">
    <property type="entry name" value="Anticodon_Ia_Arg"/>
    <property type="match status" value="1"/>
</dbReference>
<dbReference type="InterPro" id="IPR035684">
    <property type="entry name" value="ArgRS_core"/>
</dbReference>
<comment type="caution">
    <text evidence="12">The sequence shown here is derived from an EMBL/GenBank/DDBJ whole genome shotgun (WGS) entry which is preliminary data.</text>
</comment>
<dbReference type="InterPro" id="IPR008909">
    <property type="entry name" value="DALR_anticod-bd"/>
</dbReference>
<dbReference type="EMBL" id="JAOUSE010000033">
    <property type="protein sequence ID" value="MCU9594921.1"/>
    <property type="molecule type" value="Genomic_DNA"/>
</dbReference>
<dbReference type="GO" id="GO:0004814">
    <property type="term" value="F:arginine-tRNA ligase activity"/>
    <property type="evidence" value="ECO:0007669"/>
    <property type="project" value="UniProtKB-EC"/>
</dbReference>
<evidence type="ECO:0000256" key="5">
    <source>
        <dbReference type="ARBA" id="ARBA00022917"/>
    </source>
</evidence>
<keyword evidence="5 8" id="KW-0648">Protein biosynthesis</keyword>
<dbReference type="SMART" id="SM00836">
    <property type="entry name" value="DALR_1"/>
    <property type="match status" value="1"/>
</dbReference>
<comment type="catalytic activity">
    <reaction evidence="7 8">
        <text>tRNA(Arg) + L-arginine + ATP = L-arginyl-tRNA(Arg) + AMP + diphosphate</text>
        <dbReference type="Rhea" id="RHEA:20301"/>
        <dbReference type="Rhea" id="RHEA-COMP:9658"/>
        <dbReference type="Rhea" id="RHEA-COMP:9673"/>
        <dbReference type="ChEBI" id="CHEBI:30616"/>
        <dbReference type="ChEBI" id="CHEBI:32682"/>
        <dbReference type="ChEBI" id="CHEBI:33019"/>
        <dbReference type="ChEBI" id="CHEBI:78442"/>
        <dbReference type="ChEBI" id="CHEBI:78513"/>
        <dbReference type="ChEBI" id="CHEBI:456215"/>
        <dbReference type="EC" id="6.1.1.19"/>
    </reaction>
</comment>
<dbReference type="Gene3D" id="3.40.50.620">
    <property type="entry name" value="HUPs"/>
    <property type="match status" value="1"/>
</dbReference>
<keyword evidence="8" id="KW-0963">Cytoplasm</keyword>
<comment type="subcellular location">
    <subcellularLocation>
        <location evidence="8">Cytoplasm</location>
    </subcellularLocation>
</comment>
<protein>
    <recommendedName>
        <fullName evidence="8">Arginine--tRNA ligase</fullName>
        <ecNumber evidence="8">6.1.1.19</ecNumber>
    </recommendedName>
    <alternativeName>
        <fullName evidence="8">Arginyl-tRNA synthetase</fullName>
        <shortName evidence="8">ArgRS</shortName>
    </alternativeName>
</protein>
<dbReference type="SUPFAM" id="SSF47323">
    <property type="entry name" value="Anticodon-binding domain of a subclass of class I aminoacyl-tRNA synthetases"/>
    <property type="match status" value="1"/>
</dbReference>
<evidence type="ECO:0000256" key="8">
    <source>
        <dbReference type="HAMAP-Rule" id="MF_00123"/>
    </source>
</evidence>
<dbReference type="PANTHER" id="PTHR11956">
    <property type="entry name" value="ARGINYL-TRNA SYNTHETASE"/>
    <property type="match status" value="1"/>
</dbReference>
<evidence type="ECO:0000256" key="1">
    <source>
        <dbReference type="ARBA" id="ARBA00005594"/>
    </source>
</evidence>
<dbReference type="Gene3D" id="3.30.1360.70">
    <property type="entry name" value="Arginyl tRNA synthetase N-terminal domain"/>
    <property type="match status" value="1"/>
</dbReference>
<proteinExistence type="inferred from homology"/>
<organism evidence="12 13">
    <name type="scientific">Pallidibacillus thermolactis</name>
    <dbReference type="NCBI Taxonomy" id="251051"/>
    <lineage>
        <taxon>Bacteria</taxon>
        <taxon>Bacillati</taxon>
        <taxon>Bacillota</taxon>
        <taxon>Bacilli</taxon>
        <taxon>Bacillales</taxon>
        <taxon>Bacillaceae</taxon>
        <taxon>Pallidibacillus</taxon>
    </lineage>
</organism>
<dbReference type="Proteomes" id="UP001208656">
    <property type="component" value="Unassembled WGS sequence"/>
</dbReference>
<dbReference type="CDD" id="cd00671">
    <property type="entry name" value="ArgRS_core"/>
    <property type="match status" value="1"/>
</dbReference>
<dbReference type="SMART" id="SM01016">
    <property type="entry name" value="Arg_tRNA_synt_N"/>
    <property type="match status" value="1"/>
</dbReference>
<evidence type="ECO:0000259" key="10">
    <source>
        <dbReference type="SMART" id="SM00836"/>
    </source>
</evidence>
<evidence type="ECO:0000259" key="11">
    <source>
        <dbReference type="SMART" id="SM01016"/>
    </source>
</evidence>
<dbReference type="Pfam" id="PF05746">
    <property type="entry name" value="DALR_1"/>
    <property type="match status" value="1"/>
</dbReference>
<keyword evidence="4 8" id="KW-0067">ATP-binding</keyword>
<evidence type="ECO:0000256" key="6">
    <source>
        <dbReference type="ARBA" id="ARBA00023146"/>
    </source>
</evidence>
<dbReference type="PANTHER" id="PTHR11956:SF5">
    <property type="entry name" value="ARGININE--TRNA LIGASE, CYTOPLASMIC"/>
    <property type="match status" value="1"/>
</dbReference>
<feature type="short sequence motif" description="'HIGH' region" evidence="8">
    <location>
        <begin position="122"/>
        <end position="132"/>
    </location>
</feature>
<sequence length="565" mass="65229">MELKNHFVHELHQYLQEYMTKKDIEQLIEIPKKPELGDLAFPCFTLAKILKKSPAKIAEEITFQISNNYFSKVVAVGPYINVFAERKPFTSKVIHEILNKNLSYGNDKIGHNKTIIVEFSSPNIAKPFSMGHLRSTVIGNALGKLAQKLGYKTVKINHLGDWGTQFGKLITAYLLWGNEEKVKENPIEELFKLYTKFHHESETFPSLNEEGRKWFKKLEDGDIKALELWEWFKNESLKEFKKIYSLLGIQFDSWAGESFYTDKMEDVIQELKDKGLLQTSDHAEVVFLEDYNLPPCLVKKSDGATLYATRDLATAIYRKNTYNFTKALYIVGHEQSVHFQQIKAVLNEMGHEWAQEIHHIPFGLYLQEGKKMSTRKGRVILLEDVIEEVIQLAEENISEKNPELQNKTEVAKMVGVGAVIFHDLKNFRMNNIEFSLKDMLTFEGDTGPYVQYTHARACSILRKAPIHDTNKFTLENLNIDDYSWEIVKQLHVFPEKIKQAFDRFDPSIIAKYLLTLAQHFNKFYGQVKILEKNEGLVFRLALVKAVTIILKEGLNLLGIQAPEEM</sequence>
<evidence type="ECO:0000256" key="3">
    <source>
        <dbReference type="ARBA" id="ARBA00022741"/>
    </source>
</evidence>
<dbReference type="Gene3D" id="1.10.730.10">
    <property type="entry name" value="Isoleucyl-tRNA Synthetase, Domain 1"/>
    <property type="match status" value="1"/>
</dbReference>
<dbReference type="InterPro" id="IPR014729">
    <property type="entry name" value="Rossmann-like_a/b/a_fold"/>
</dbReference>
<keyword evidence="2 8" id="KW-0436">Ligase</keyword>
<dbReference type="Pfam" id="PF03485">
    <property type="entry name" value="Arg_tRNA_synt_N"/>
    <property type="match status" value="1"/>
</dbReference>
<dbReference type="NCBIfam" id="TIGR00456">
    <property type="entry name" value="argS"/>
    <property type="match status" value="1"/>
</dbReference>
<dbReference type="RefSeq" id="WP_263061881.1">
    <property type="nucleotide sequence ID" value="NZ_JAOUSE010000033.1"/>
</dbReference>
<reference evidence="12 13" key="1">
    <citation type="submission" date="2022-10" db="EMBL/GenBank/DDBJ databases">
        <title>Description of Fervidibacillus gen. nov. in the family Fervidibacillaceae fam. nov. with two species, Fervidibacillus albus sp. nov., and Fervidibacillus halotolerans sp. nov., isolated from tidal flat sediments.</title>
        <authorList>
            <person name="Kwon K.K."/>
            <person name="Yang S.-H."/>
        </authorList>
    </citation>
    <scope>NUCLEOTIDE SEQUENCE [LARGE SCALE GENOMIC DNA]</scope>
    <source>
        <strain evidence="12 13">DSM 23332</strain>
    </source>
</reference>
<dbReference type="EC" id="6.1.1.19" evidence="8"/>
<dbReference type="InterPro" id="IPR005148">
    <property type="entry name" value="Arg-tRNA-synth_N"/>
</dbReference>
<evidence type="ECO:0000256" key="9">
    <source>
        <dbReference type="RuleBase" id="RU363038"/>
    </source>
</evidence>
<evidence type="ECO:0000313" key="13">
    <source>
        <dbReference type="Proteomes" id="UP001208656"/>
    </source>
</evidence>
<keyword evidence="13" id="KW-1185">Reference proteome</keyword>
<keyword evidence="6 8" id="KW-0030">Aminoacyl-tRNA synthetase</keyword>
<dbReference type="HAMAP" id="MF_00123">
    <property type="entry name" value="Arg_tRNA_synth"/>
    <property type="match status" value="1"/>
</dbReference>
<name>A0ABT2WGV4_9BACI</name>
<dbReference type="SUPFAM" id="SSF55190">
    <property type="entry name" value="Arginyl-tRNA synthetase (ArgRS), N-terminal 'additional' domain"/>
    <property type="match status" value="1"/>
</dbReference>
<comment type="similarity">
    <text evidence="1 8 9">Belongs to the class-I aminoacyl-tRNA synthetase family.</text>
</comment>
<evidence type="ECO:0000256" key="4">
    <source>
        <dbReference type="ARBA" id="ARBA00022840"/>
    </source>
</evidence>
<evidence type="ECO:0000256" key="2">
    <source>
        <dbReference type="ARBA" id="ARBA00022598"/>
    </source>
</evidence>
<evidence type="ECO:0000313" key="12">
    <source>
        <dbReference type="EMBL" id="MCU9594921.1"/>
    </source>
</evidence>
<dbReference type="PRINTS" id="PR01038">
    <property type="entry name" value="TRNASYNTHARG"/>
</dbReference>
<feature type="domain" description="DALR anticodon binding" evidence="10">
    <location>
        <begin position="450"/>
        <end position="565"/>
    </location>
</feature>
<evidence type="ECO:0000256" key="7">
    <source>
        <dbReference type="ARBA" id="ARBA00049339"/>
    </source>
</evidence>
<dbReference type="InterPro" id="IPR009080">
    <property type="entry name" value="tRNAsynth_Ia_anticodon-bd"/>
</dbReference>
<comment type="subunit">
    <text evidence="8">Monomer.</text>
</comment>
<keyword evidence="3 8" id="KW-0547">Nucleotide-binding</keyword>
<dbReference type="InterPro" id="IPR036695">
    <property type="entry name" value="Arg-tRNA-synth_N_sf"/>
</dbReference>